<gene>
    <name evidence="2" type="ORF">ACFSJD_21600</name>
</gene>
<evidence type="ECO:0000256" key="1">
    <source>
        <dbReference type="SAM" id="MobiDB-lite"/>
    </source>
</evidence>
<dbReference type="RefSeq" id="WP_344722565.1">
    <property type="nucleotide sequence ID" value="NZ_BAAAUS010000013.1"/>
</dbReference>
<protein>
    <submittedName>
        <fullName evidence="2">Uncharacterized protein</fullName>
    </submittedName>
</protein>
<name>A0ABW4EYX5_9PSEU</name>
<proteinExistence type="predicted"/>
<feature type="compositionally biased region" description="Basic residues" evidence="1">
    <location>
        <begin position="1"/>
        <end position="11"/>
    </location>
</feature>
<sequence>MTSQSTRRKGRGPTPTSAIPKDAFDPGEFLFVLVDYHRSPLGAWTAVVDPIGLPPASLDSATAHDSFHNAMYLINALSDEVTASISTMHCVDGDPTAWVELASQEGFLDCISEGASLSSAPCRPNGPPMRKP</sequence>
<keyword evidence="3" id="KW-1185">Reference proteome</keyword>
<accession>A0ABW4EYX5</accession>
<evidence type="ECO:0000313" key="3">
    <source>
        <dbReference type="Proteomes" id="UP001597114"/>
    </source>
</evidence>
<comment type="caution">
    <text evidence="2">The sequence shown here is derived from an EMBL/GenBank/DDBJ whole genome shotgun (WGS) entry which is preliminary data.</text>
</comment>
<dbReference type="Proteomes" id="UP001597114">
    <property type="component" value="Unassembled WGS sequence"/>
</dbReference>
<reference evidence="3" key="1">
    <citation type="journal article" date="2019" name="Int. J. Syst. Evol. Microbiol.">
        <title>The Global Catalogue of Microorganisms (GCM) 10K type strain sequencing project: providing services to taxonomists for standard genome sequencing and annotation.</title>
        <authorList>
            <consortium name="The Broad Institute Genomics Platform"/>
            <consortium name="The Broad Institute Genome Sequencing Center for Infectious Disease"/>
            <person name="Wu L."/>
            <person name="Ma J."/>
        </authorList>
    </citation>
    <scope>NUCLEOTIDE SEQUENCE [LARGE SCALE GENOMIC DNA]</scope>
    <source>
        <strain evidence="3">CCM 7043</strain>
    </source>
</reference>
<dbReference type="EMBL" id="JBHUCO010000023">
    <property type="protein sequence ID" value="MFD1520106.1"/>
    <property type="molecule type" value="Genomic_DNA"/>
</dbReference>
<feature type="region of interest" description="Disordered" evidence="1">
    <location>
        <begin position="1"/>
        <end position="21"/>
    </location>
</feature>
<evidence type="ECO:0000313" key="2">
    <source>
        <dbReference type="EMBL" id="MFD1520106.1"/>
    </source>
</evidence>
<organism evidence="2 3">
    <name type="scientific">Pseudonocardia yunnanensis</name>
    <dbReference type="NCBI Taxonomy" id="58107"/>
    <lineage>
        <taxon>Bacteria</taxon>
        <taxon>Bacillati</taxon>
        <taxon>Actinomycetota</taxon>
        <taxon>Actinomycetes</taxon>
        <taxon>Pseudonocardiales</taxon>
        <taxon>Pseudonocardiaceae</taxon>
        <taxon>Pseudonocardia</taxon>
    </lineage>
</organism>